<feature type="domain" description="Glycosyl transferase family 1" evidence="1">
    <location>
        <begin position="170"/>
        <end position="324"/>
    </location>
</feature>
<dbReference type="GO" id="GO:0016757">
    <property type="term" value="F:glycosyltransferase activity"/>
    <property type="evidence" value="ECO:0007669"/>
    <property type="project" value="InterPro"/>
</dbReference>
<accession>A0AAP8ZYF5</accession>
<dbReference type="Pfam" id="PF00534">
    <property type="entry name" value="Glycos_transf_1"/>
    <property type="match status" value="1"/>
</dbReference>
<dbReference type="PANTHER" id="PTHR12526">
    <property type="entry name" value="GLYCOSYLTRANSFERASE"/>
    <property type="match status" value="1"/>
</dbReference>
<dbReference type="CDD" id="cd03801">
    <property type="entry name" value="GT4_PimA-like"/>
    <property type="match status" value="1"/>
</dbReference>
<proteinExistence type="predicted"/>
<name>A0AAP8ZYF5_BACFG</name>
<evidence type="ECO:0000313" key="2">
    <source>
        <dbReference type="EMBL" id="QCQ37877.1"/>
    </source>
</evidence>
<dbReference type="SUPFAM" id="SSF53756">
    <property type="entry name" value="UDP-Glycosyltransferase/glycogen phosphorylase"/>
    <property type="match status" value="1"/>
</dbReference>
<reference evidence="2 3" key="1">
    <citation type="submission" date="2019-03" db="EMBL/GenBank/DDBJ databases">
        <title>Complete genome assembly of MDR B. fragilis.</title>
        <authorList>
            <person name="Sydenham T.V."/>
            <person name="Hasman H."/>
            <person name="Justesen U.S."/>
        </authorList>
    </citation>
    <scope>NUCLEOTIDE SEQUENCE [LARGE SCALE GENOMIC DNA]</scope>
    <source>
        <strain evidence="2 3">DCMOUH0067B</strain>
    </source>
</reference>
<dbReference type="AlphaFoldDB" id="A0AAP8ZYF5"/>
<dbReference type="RefSeq" id="WP_032530468.1">
    <property type="nucleotide sequence ID" value="NZ_CP036553.1"/>
</dbReference>
<dbReference type="Proteomes" id="UP000028294">
    <property type="component" value="Chromosome"/>
</dbReference>
<evidence type="ECO:0000259" key="1">
    <source>
        <dbReference type="Pfam" id="PF00534"/>
    </source>
</evidence>
<sequence length="348" mass="40419">MKRIRVMMVGSAEKSKGGVTTVINILKQCPFWNQYQCYWLGTQIQGTYQQKLIQCTKAYIIAFFTIWKYNIIHFHAVPDISLIVQLPVFLLAKFARKKIILHLHVGNQIEEYKESRLFQYCMKKSDLVLVLAKIWKNKLQVLFPHITTPVQYLYNPYTPVRSINYSYHTQTIIYAAHLNKNKAYDVLLKGFKEISGKYRDWKLIIMGDGETDSAKELASKLELTPEQVEFTGYIVGKQKEEYFQHASIFCMCSYREGFPMVVLEAWAYGIPVITTPVGGLPDVIEENKNACIFNFGDYKGLANQLDYLMSNGQLRQSMSRYSKKFVENNFSTKRISNELSSIYDHLYT</sequence>
<dbReference type="InterPro" id="IPR001296">
    <property type="entry name" value="Glyco_trans_1"/>
</dbReference>
<evidence type="ECO:0000313" key="3">
    <source>
        <dbReference type="Proteomes" id="UP000028294"/>
    </source>
</evidence>
<organism evidence="2 3">
    <name type="scientific">Bacteroides fragilis</name>
    <dbReference type="NCBI Taxonomy" id="817"/>
    <lineage>
        <taxon>Bacteria</taxon>
        <taxon>Pseudomonadati</taxon>
        <taxon>Bacteroidota</taxon>
        <taxon>Bacteroidia</taxon>
        <taxon>Bacteroidales</taxon>
        <taxon>Bacteroidaceae</taxon>
        <taxon>Bacteroides</taxon>
    </lineage>
</organism>
<dbReference type="Gene3D" id="3.40.50.2000">
    <property type="entry name" value="Glycogen Phosphorylase B"/>
    <property type="match status" value="2"/>
</dbReference>
<gene>
    <name evidence="2" type="ORF">IA74_018225</name>
</gene>
<dbReference type="EMBL" id="CP036553">
    <property type="protein sequence ID" value="QCQ37877.1"/>
    <property type="molecule type" value="Genomic_DNA"/>
</dbReference>
<protein>
    <submittedName>
        <fullName evidence="2">Glycosyltransferase family 1 protein</fullName>
    </submittedName>
</protein>